<feature type="binding site" evidence="9">
    <location>
        <position position="307"/>
    </location>
    <ligand>
        <name>Fe(2+)</name>
        <dbReference type="ChEBI" id="CHEBI:29033"/>
    </ligand>
</feature>
<dbReference type="NCBIfam" id="TIGR00109">
    <property type="entry name" value="hemH"/>
    <property type="match status" value="1"/>
</dbReference>
<accession>A0A366H429</accession>
<keyword evidence="5 9" id="KW-0350">Heme biosynthesis</keyword>
<dbReference type="InterPro" id="IPR001015">
    <property type="entry name" value="Ferrochelatase"/>
</dbReference>
<comment type="pathway">
    <text evidence="9 10">Porphyrin-containing compound metabolism; protoheme biosynthesis; protoheme from protoporphyrin-IX: step 1/1.</text>
</comment>
<comment type="catalytic activity">
    <reaction evidence="8">
        <text>Fe-coproporphyrin III + 2 H(+) = coproporphyrin III + Fe(2+)</text>
        <dbReference type="Rhea" id="RHEA:49572"/>
        <dbReference type="ChEBI" id="CHEBI:15378"/>
        <dbReference type="ChEBI" id="CHEBI:29033"/>
        <dbReference type="ChEBI" id="CHEBI:68438"/>
        <dbReference type="ChEBI" id="CHEBI:131725"/>
        <dbReference type="EC" id="4.99.1.9"/>
    </reaction>
    <physiologicalReaction direction="right-to-left" evidence="8">
        <dbReference type="Rhea" id="RHEA:49574"/>
    </physiologicalReaction>
</comment>
<dbReference type="InterPro" id="IPR033659">
    <property type="entry name" value="Ferrochelatase_N"/>
</dbReference>
<evidence type="ECO:0000256" key="2">
    <source>
        <dbReference type="ARBA" id="ARBA00022490"/>
    </source>
</evidence>
<dbReference type="Gene3D" id="3.40.50.1400">
    <property type="match status" value="2"/>
</dbReference>
<feature type="binding site" evidence="9">
    <location>
        <position position="226"/>
    </location>
    <ligand>
        <name>Fe(2+)</name>
        <dbReference type="ChEBI" id="CHEBI:29033"/>
    </ligand>
</feature>
<dbReference type="HAMAP" id="MF_00323">
    <property type="entry name" value="Ferrochelatase"/>
    <property type="match status" value="1"/>
</dbReference>
<sequence length="357" mass="40206">MVFMPNIFLPRFLSESPDPHALEPDPPLRAAGPVGVLLVNLGTPDQPSAGAIKRYLGEFLSDSRVIELPQWLWQIILRGVILNLRPRKLAPRYKEIWLEQGSPLLVYSQAQGRALQEVLRGGGDNVRVEVGMRYGNPSISDALGRLRSQGCERIVVLPMYPQYAASTTATAVDAVAASAARMRNQPELRFIKRYNTDPTYIDALARKVRQFWADHGKPQRLLLSFHGLPRTTVEQGDPYHRDCMETVQALRQRLGDDADRVHVSFQSRFGAQRWLEPYTEPTLKEWAAQGITDVDVMCPGFLADCLETLEEIQMQCRDAFLASGGKQFRYIPCLNDDAFWAEGLAALVRRNISGWES</sequence>
<evidence type="ECO:0000313" key="11">
    <source>
        <dbReference type="EMBL" id="RBP36751.1"/>
    </source>
</evidence>
<dbReference type="Proteomes" id="UP000253628">
    <property type="component" value="Unassembled WGS sequence"/>
</dbReference>
<comment type="caution">
    <text evidence="11">The sequence shown here is derived from an EMBL/GenBank/DDBJ whole genome shotgun (WGS) entry which is preliminary data.</text>
</comment>
<dbReference type="SUPFAM" id="SSF53800">
    <property type="entry name" value="Chelatase"/>
    <property type="match status" value="1"/>
</dbReference>
<protein>
    <recommendedName>
        <fullName evidence="9 10">Ferrochelatase</fullName>
        <ecNumber evidence="9 10">4.98.1.1</ecNumber>
    </recommendedName>
    <alternativeName>
        <fullName evidence="9">Heme synthase</fullName>
    </alternativeName>
    <alternativeName>
        <fullName evidence="9">Protoheme ferro-lyase</fullName>
    </alternativeName>
</protein>
<dbReference type="EMBL" id="QNRQ01000011">
    <property type="protein sequence ID" value="RBP36751.1"/>
    <property type="molecule type" value="Genomic_DNA"/>
</dbReference>
<keyword evidence="7 9" id="KW-0627">Porphyrin biosynthesis</keyword>
<dbReference type="CDD" id="cd03411">
    <property type="entry name" value="Ferrochelatase_N"/>
    <property type="match status" value="1"/>
</dbReference>
<evidence type="ECO:0000256" key="5">
    <source>
        <dbReference type="ARBA" id="ARBA00023133"/>
    </source>
</evidence>
<keyword evidence="2 9" id="KW-0963">Cytoplasm</keyword>
<evidence type="ECO:0000256" key="3">
    <source>
        <dbReference type="ARBA" id="ARBA00022723"/>
    </source>
</evidence>
<dbReference type="InterPro" id="IPR019772">
    <property type="entry name" value="Ferrochelatase_AS"/>
</dbReference>
<dbReference type="InterPro" id="IPR033644">
    <property type="entry name" value="Ferrochelatase_C"/>
</dbReference>
<evidence type="ECO:0000256" key="4">
    <source>
        <dbReference type="ARBA" id="ARBA00023004"/>
    </source>
</evidence>
<dbReference type="Pfam" id="PF00762">
    <property type="entry name" value="Ferrochelatase"/>
    <property type="match status" value="1"/>
</dbReference>
<reference evidence="11 12" key="1">
    <citation type="submission" date="2018-06" db="EMBL/GenBank/DDBJ databases">
        <title>Genomic Encyclopedia of Type Strains, Phase IV (KMG-IV): sequencing the most valuable type-strain genomes for metagenomic binning, comparative biology and taxonomic classification.</title>
        <authorList>
            <person name="Goeker M."/>
        </authorList>
    </citation>
    <scope>NUCLEOTIDE SEQUENCE [LARGE SCALE GENOMIC DNA]</scope>
    <source>
        <strain evidence="11 12">DSM 25520</strain>
    </source>
</reference>
<dbReference type="PANTHER" id="PTHR11108">
    <property type="entry name" value="FERROCHELATASE"/>
    <property type="match status" value="1"/>
</dbReference>
<evidence type="ECO:0000256" key="6">
    <source>
        <dbReference type="ARBA" id="ARBA00023239"/>
    </source>
</evidence>
<evidence type="ECO:0000256" key="10">
    <source>
        <dbReference type="RuleBase" id="RU000607"/>
    </source>
</evidence>
<keyword evidence="3 9" id="KW-0479">Metal-binding</keyword>
<dbReference type="UniPathway" id="UPA00252">
    <property type="reaction ID" value="UER00325"/>
</dbReference>
<proteinExistence type="inferred from homology"/>
<dbReference type="CDD" id="cd00419">
    <property type="entry name" value="Ferrochelatase_C"/>
    <property type="match status" value="1"/>
</dbReference>
<keyword evidence="12" id="KW-1185">Reference proteome</keyword>
<gene>
    <name evidence="9" type="primary">hemH</name>
    <name evidence="11" type="ORF">DFR37_11159</name>
</gene>
<name>A0A366H429_9BURK</name>
<dbReference type="GO" id="GO:0046872">
    <property type="term" value="F:metal ion binding"/>
    <property type="evidence" value="ECO:0007669"/>
    <property type="project" value="UniProtKB-KW"/>
</dbReference>
<evidence type="ECO:0000256" key="8">
    <source>
        <dbReference type="ARBA" id="ARBA00024536"/>
    </source>
</evidence>
<evidence type="ECO:0000313" key="12">
    <source>
        <dbReference type="Proteomes" id="UP000253628"/>
    </source>
</evidence>
<evidence type="ECO:0000256" key="7">
    <source>
        <dbReference type="ARBA" id="ARBA00023244"/>
    </source>
</evidence>
<comment type="similarity">
    <text evidence="1 9 10">Belongs to the ferrochelatase family.</text>
</comment>
<dbReference type="EC" id="4.98.1.1" evidence="9 10"/>
<keyword evidence="6 9" id="KW-0456">Lyase</keyword>
<dbReference type="PROSITE" id="PS00534">
    <property type="entry name" value="FERROCHELATASE"/>
    <property type="match status" value="1"/>
</dbReference>
<evidence type="ECO:0000256" key="1">
    <source>
        <dbReference type="ARBA" id="ARBA00007718"/>
    </source>
</evidence>
<dbReference type="GO" id="GO:0006783">
    <property type="term" value="P:heme biosynthetic process"/>
    <property type="evidence" value="ECO:0007669"/>
    <property type="project" value="UniProtKB-UniRule"/>
</dbReference>
<comment type="function">
    <text evidence="9 10">Catalyzes the ferrous insertion into protoporphyrin IX.</text>
</comment>
<organism evidence="11 12">
    <name type="scientific">Eoetvoesiella caeni</name>
    <dbReference type="NCBI Taxonomy" id="645616"/>
    <lineage>
        <taxon>Bacteria</taxon>
        <taxon>Pseudomonadati</taxon>
        <taxon>Pseudomonadota</taxon>
        <taxon>Betaproteobacteria</taxon>
        <taxon>Burkholderiales</taxon>
        <taxon>Alcaligenaceae</taxon>
        <taxon>Eoetvoesiella</taxon>
    </lineage>
</organism>
<comment type="subcellular location">
    <subcellularLocation>
        <location evidence="9 10">Cytoplasm</location>
    </subcellularLocation>
</comment>
<dbReference type="GO" id="GO:0005737">
    <property type="term" value="C:cytoplasm"/>
    <property type="evidence" value="ECO:0007669"/>
    <property type="project" value="UniProtKB-SubCell"/>
</dbReference>
<dbReference type="GO" id="GO:0004325">
    <property type="term" value="F:ferrochelatase activity"/>
    <property type="evidence" value="ECO:0007669"/>
    <property type="project" value="UniProtKB-UniRule"/>
</dbReference>
<keyword evidence="4 9" id="KW-0408">Iron</keyword>
<evidence type="ECO:0000256" key="9">
    <source>
        <dbReference type="HAMAP-Rule" id="MF_00323"/>
    </source>
</evidence>
<comment type="catalytic activity">
    <reaction evidence="9 10">
        <text>heme b + 2 H(+) = protoporphyrin IX + Fe(2+)</text>
        <dbReference type="Rhea" id="RHEA:22584"/>
        <dbReference type="ChEBI" id="CHEBI:15378"/>
        <dbReference type="ChEBI" id="CHEBI:29033"/>
        <dbReference type="ChEBI" id="CHEBI:57306"/>
        <dbReference type="ChEBI" id="CHEBI:60344"/>
        <dbReference type="EC" id="4.98.1.1"/>
    </reaction>
</comment>
<dbReference type="FunFam" id="3.40.50.1400:FF:000002">
    <property type="entry name" value="Ferrochelatase"/>
    <property type="match status" value="1"/>
</dbReference>
<dbReference type="PANTHER" id="PTHR11108:SF1">
    <property type="entry name" value="FERROCHELATASE, MITOCHONDRIAL"/>
    <property type="match status" value="1"/>
</dbReference>
<dbReference type="AlphaFoldDB" id="A0A366H429"/>